<protein>
    <submittedName>
        <fullName evidence="1">Uncharacterized protein</fullName>
    </submittedName>
</protein>
<dbReference type="AlphaFoldDB" id="A0A368GS37"/>
<name>A0A368GS37_ANCCA</name>
<gene>
    <name evidence="1" type="ORF">ANCCAN_07526</name>
</gene>
<keyword evidence="2" id="KW-1185">Reference proteome</keyword>
<organism evidence="1 2">
    <name type="scientific">Ancylostoma caninum</name>
    <name type="common">Dog hookworm</name>
    <dbReference type="NCBI Taxonomy" id="29170"/>
    <lineage>
        <taxon>Eukaryota</taxon>
        <taxon>Metazoa</taxon>
        <taxon>Ecdysozoa</taxon>
        <taxon>Nematoda</taxon>
        <taxon>Chromadorea</taxon>
        <taxon>Rhabditida</taxon>
        <taxon>Rhabditina</taxon>
        <taxon>Rhabditomorpha</taxon>
        <taxon>Strongyloidea</taxon>
        <taxon>Ancylostomatidae</taxon>
        <taxon>Ancylostomatinae</taxon>
        <taxon>Ancylostoma</taxon>
    </lineage>
</organism>
<accession>A0A368GS37</accession>
<evidence type="ECO:0000313" key="1">
    <source>
        <dbReference type="EMBL" id="RCN46438.1"/>
    </source>
</evidence>
<proteinExistence type="predicted"/>
<evidence type="ECO:0000313" key="2">
    <source>
        <dbReference type="Proteomes" id="UP000252519"/>
    </source>
</evidence>
<sequence length="71" mass="8423">MNSMRIIRTFRLEPKLESSAELRKKNWTHKKRPIPPMYGEFDAKKFVDKGPLVLAKEFHGDVVIAWINQQR</sequence>
<dbReference type="EMBL" id="JOJR01000079">
    <property type="protein sequence ID" value="RCN46438.1"/>
    <property type="molecule type" value="Genomic_DNA"/>
</dbReference>
<comment type="caution">
    <text evidence="1">The sequence shown here is derived from an EMBL/GenBank/DDBJ whole genome shotgun (WGS) entry which is preliminary data.</text>
</comment>
<reference evidence="1 2" key="1">
    <citation type="submission" date="2014-10" db="EMBL/GenBank/DDBJ databases">
        <title>Draft genome of the hookworm Ancylostoma caninum.</title>
        <authorList>
            <person name="Mitreva M."/>
        </authorList>
    </citation>
    <scope>NUCLEOTIDE SEQUENCE [LARGE SCALE GENOMIC DNA]</scope>
    <source>
        <strain evidence="1 2">Baltimore</strain>
    </source>
</reference>
<dbReference type="Proteomes" id="UP000252519">
    <property type="component" value="Unassembled WGS sequence"/>
</dbReference>